<dbReference type="EMBL" id="JACOPQ010000003">
    <property type="protein sequence ID" value="MBC5736308.1"/>
    <property type="molecule type" value="Genomic_DNA"/>
</dbReference>
<accession>A0A8J6MG76</accession>
<dbReference type="AlphaFoldDB" id="A0A8J6MG76"/>
<comment type="caution">
    <text evidence="1">The sequence shown here is derived from an EMBL/GenBank/DDBJ whole genome shotgun (WGS) entry which is preliminary data.</text>
</comment>
<evidence type="ECO:0000313" key="1">
    <source>
        <dbReference type="EMBL" id="MBC5736308.1"/>
    </source>
</evidence>
<protein>
    <submittedName>
        <fullName evidence="1">Uncharacterized protein</fullName>
    </submittedName>
</protein>
<keyword evidence="2" id="KW-1185">Reference proteome</keyword>
<gene>
    <name evidence="1" type="ORF">H8S62_04695</name>
</gene>
<dbReference type="RefSeq" id="WP_173023803.1">
    <property type="nucleotide sequence ID" value="NZ_JACOPQ010000003.1"/>
</dbReference>
<proteinExistence type="predicted"/>
<dbReference type="Proteomes" id="UP000607645">
    <property type="component" value="Unassembled WGS sequence"/>
</dbReference>
<evidence type="ECO:0000313" key="2">
    <source>
        <dbReference type="Proteomes" id="UP000607645"/>
    </source>
</evidence>
<organism evidence="1 2">
    <name type="scientific">Lawsonibacter faecis</name>
    <dbReference type="NCBI Taxonomy" id="2763052"/>
    <lineage>
        <taxon>Bacteria</taxon>
        <taxon>Bacillati</taxon>
        <taxon>Bacillota</taxon>
        <taxon>Clostridia</taxon>
        <taxon>Eubacteriales</taxon>
        <taxon>Oscillospiraceae</taxon>
        <taxon>Lawsonibacter</taxon>
    </lineage>
</organism>
<sequence>MPEASDTQGILRQNLIDAGCDQELVQRCVALTQGERTAEVLRILSRHRRTLLDTVHQGEKQIDCLDYLVYKLEKEQHMEE</sequence>
<reference evidence="1" key="1">
    <citation type="submission" date="2020-08" db="EMBL/GenBank/DDBJ databases">
        <title>Genome public.</title>
        <authorList>
            <person name="Liu C."/>
            <person name="Sun Q."/>
        </authorList>
    </citation>
    <scope>NUCLEOTIDE SEQUENCE</scope>
    <source>
        <strain evidence="1">NSJ-52</strain>
    </source>
</reference>
<name>A0A8J6MG76_9FIRM</name>